<dbReference type="Gene3D" id="3.40.50.300">
    <property type="entry name" value="P-loop containing nucleotide triphosphate hydrolases"/>
    <property type="match status" value="1"/>
</dbReference>
<dbReference type="EMBL" id="JACOQH010000004">
    <property type="protein sequence ID" value="MBC5753893.1"/>
    <property type="molecule type" value="Genomic_DNA"/>
</dbReference>
<keyword evidence="3 5" id="KW-0067">ATP-binding</keyword>
<comment type="caution">
    <text evidence="5">The sequence shown here is derived from an EMBL/GenBank/DDBJ whole genome shotgun (WGS) entry which is preliminary data.</text>
</comment>
<dbReference type="InterPro" id="IPR015854">
    <property type="entry name" value="ABC_transpr_LolD-like"/>
</dbReference>
<dbReference type="CDD" id="cd03255">
    <property type="entry name" value="ABC_MJ0796_LolCDE_FtsE"/>
    <property type="match status" value="1"/>
</dbReference>
<proteinExistence type="predicted"/>
<dbReference type="PANTHER" id="PTHR24220:SF86">
    <property type="entry name" value="ABC TRANSPORTER ABCH.1"/>
    <property type="match status" value="1"/>
</dbReference>
<dbReference type="PANTHER" id="PTHR24220">
    <property type="entry name" value="IMPORT ATP-BINDING PROTEIN"/>
    <property type="match status" value="1"/>
</dbReference>
<dbReference type="InterPro" id="IPR003439">
    <property type="entry name" value="ABC_transporter-like_ATP-bd"/>
</dbReference>
<accession>A0ABR7IAD3</accession>
<dbReference type="SUPFAM" id="SSF52540">
    <property type="entry name" value="P-loop containing nucleoside triphosphate hydrolases"/>
    <property type="match status" value="1"/>
</dbReference>
<evidence type="ECO:0000256" key="2">
    <source>
        <dbReference type="ARBA" id="ARBA00022741"/>
    </source>
</evidence>
<evidence type="ECO:0000313" key="6">
    <source>
        <dbReference type="Proteomes" id="UP000621540"/>
    </source>
</evidence>
<keyword evidence="1" id="KW-0813">Transport</keyword>
<gene>
    <name evidence="5" type="ORF">H8Z76_07610</name>
</gene>
<evidence type="ECO:0000256" key="1">
    <source>
        <dbReference type="ARBA" id="ARBA00022448"/>
    </source>
</evidence>
<dbReference type="GO" id="GO:0005524">
    <property type="term" value="F:ATP binding"/>
    <property type="evidence" value="ECO:0007669"/>
    <property type="project" value="UniProtKB-KW"/>
</dbReference>
<dbReference type="Pfam" id="PF00005">
    <property type="entry name" value="ABC_tran"/>
    <property type="match status" value="1"/>
</dbReference>
<evidence type="ECO:0000313" key="5">
    <source>
        <dbReference type="EMBL" id="MBC5753893.1"/>
    </source>
</evidence>
<organism evidence="5 6">
    <name type="scientific">Roseburia yibonii</name>
    <dbReference type="NCBI Taxonomy" id="2763063"/>
    <lineage>
        <taxon>Bacteria</taxon>
        <taxon>Bacillati</taxon>
        <taxon>Bacillota</taxon>
        <taxon>Clostridia</taxon>
        <taxon>Lachnospirales</taxon>
        <taxon>Lachnospiraceae</taxon>
        <taxon>Roseburia</taxon>
    </lineage>
</organism>
<dbReference type="InterPro" id="IPR017911">
    <property type="entry name" value="MacB-like_ATP-bd"/>
</dbReference>
<feature type="domain" description="ABC transporter" evidence="4">
    <location>
        <begin position="1"/>
        <end position="242"/>
    </location>
</feature>
<reference evidence="5 6" key="1">
    <citation type="submission" date="2020-08" db="EMBL/GenBank/DDBJ databases">
        <title>Genome public.</title>
        <authorList>
            <person name="Liu C."/>
            <person name="Sun Q."/>
        </authorList>
    </citation>
    <scope>NUCLEOTIDE SEQUENCE [LARGE SCALE GENOMIC DNA]</scope>
    <source>
        <strain evidence="5 6">BX0805</strain>
    </source>
</reference>
<dbReference type="InterPro" id="IPR003593">
    <property type="entry name" value="AAA+_ATPase"/>
</dbReference>
<keyword evidence="2" id="KW-0547">Nucleotide-binding</keyword>
<evidence type="ECO:0000256" key="3">
    <source>
        <dbReference type="ARBA" id="ARBA00022840"/>
    </source>
</evidence>
<sequence length="250" mass="27693">MKKLLEVKNLCKDGILHRVSFAVEAGEMVAVMGPSGSGKSTLLYNIAGLDQPTAGEVWLDGTEIAGLPEDEKAALRLHRMGFVFQQMNMLSNLNLIDNILLPAVQAQKGKRNKTRSKDTLIRDVKNWMKKLSIEELAERDIAQVSGGQLQRACICRSMINAPKILFADEPTGALNMSAAGEVMDEFERLNSAGTTILMVTHDSRVAARCGRILYLLDGKIRGELELSDQKKQTDMERMKCVEAWLGKMGW</sequence>
<evidence type="ECO:0000259" key="4">
    <source>
        <dbReference type="PROSITE" id="PS50893"/>
    </source>
</evidence>
<name>A0ABR7IAD3_9FIRM</name>
<dbReference type="PROSITE" id="PS00211">
    <property type="entry name" value="ABC_TRANSPORTER_1"/>
    <property type="match status" value="1"/>
</dbReference>
<protein>
    <submittedName>
        <fullName evidence="5">ABC transporter ATP-binding protein</fullName>
    </submittedName>
</protein>
<dbReference type="Proteomes" id="UP000621540">
    <property type="component" value="Unassembled WGS sequence"/>
</dbReference>
<dbReference type="SMART" id="SM00382">
    <property type="entry name" value="AAA"/>
    <property type="match status" value="1"/>
</dbReference>
<dbReference type="PROSITE" id="PS50893">
    <property type="entry name" value="ABC_TRANSPORTER_2"/>
    <property type="match status" value="1"/>
</dbReference>
<dbReference type="RefSeq" id="WP_186982115.1">
    <property type="nucleotide sequence ID" value="NZ_JACOQH010000004.1"/>
</dbReference>
<dbReference type="InterPro" id="IPR017871">
    <property type="entry name" value="ABC_transporter-like_CS"/>
</dbReference>
<dbReference type="InterPro" id="IPR027417">
    <property type="entry name" value="P-loop_NTPase"/>
</dbReference>
<keyword evidence="6" id="KW-1185">Reference proteome</keyword>